<accession>A0A151K3B8</accession>
<evidence type="ECO:0000313" key="5">
    <source>
        <dbReference type="EMBL" id="KYN50616.1"/>
    </source>
</evidence>
<name>A0A151K3B8_9HYME</name>
<evidence type="ECO:0000313" key="6">
    <source>
        <dbReference type="Proteomes" id="UP000078492"/>
    </source>
</evidence>
<keyword evidence="1 3" id="KW-0863">Zinc-finger</keyword>
<dbReference type="STRING" id="471704.A0A151K3B8"/>
<organism evidence="5 6">
    <name type="scientific">Trachymyrmex cornetzi</name>
    <dbReference type="NCBI Taxonomy" id="471704"/>
    <lineage>
        <taxon>Eukaryota</taxon>
        <taxon>Metazoa</taxon>
        <taxon>Ecdysozoa</taxon>
        <taxon>Arthropoda</taxon>
        <taxon>Hexapoda</taxon>
        <taxon>Insecta</taxon>
        <taxon>Pterygota</taxon>
        <taxon>Neoptera</taxon>
        <taxon>Endopterygota</taxon>
        <taxon>Hymenoptera</taxon>
        <taxon>Apocrita</taxon>
        <taxon>Aculeata</taxon>
        <taxon>Formicoidea</taxon>
        <taxon>Formicidae</taxon>
        <taxon>Myrmicinae</taxon>
        <taxon>Trachymyrmex</taxon>
    </lineage>
</organism>
<evidence type="ECO:0000256" key="3">
    <source>
        <dbReference type="PROSITE-ProRule" id="PRU00175"/>
    </source>
</evidence>
<dbReference type="Pfam" id="PF13920">
    <property type="entry name" value="zf-C3HC4_3"/>
    <property type="match status" value="1"/>
</dbReference>
<dbReference type="PROSITE" id="PS50089">
    <property type="entry name" value="ZF_RING_2"/>
    <property type="match status" value="1"/>
</dbReference>
<evidence type="ECO:0000256" key="1">
    <source>
        <dbReference type="ARBA" id="ARBA00022771"/>
    </source>
</evidence>
<dbReference type="GO" id="GO:0008270">
    <property type="term" value="F:zinc ion binding"/>
    <property type="evidence" value="ECO:0007669"/>
    <property type="project" value="UniProtKB-KW"/>
</dbReference>
<dbReference type="Gene3D" id="3.30.40.10">
    <property type="entry name" value="Zinc/RING finger domain, C3HC4 (zinc finger)"/>
    <property type="match status" value="1"/>
</dbReference>
<dbReference type="Proteomes" id="UP000078492">
    <property type="component" value="Unassembled WGS sequence"/>
</dbReference>
<feature type="non-terminal residue" evidence="5">
    <location>
        <position position="1"/>
    </location>
</feature>
<reference evidence="5 6" key="1">
    <citation type="submission" date="2015-09" db="EMBL/GenBank/DDBJ databases">
        <title>Trachymyrmex cornetzi WGS genome.</title>
        <authorList>
            <person name="Nygaard S."/>
            <person name="Hu H."/>
            <person name="Boomsma J."/>
            <person name="Zhang G."/>
        </authorList>
    </citation>
    <scope>NUCLEOTIDE SEQUENCE [LARGE SCALE GENOMIC DNA]</scope>
    <source>
        <strain evidence="5">Tcor2-1</strain>
        <tissue evidence="5">Whole body</tissue>
    </source>
</reference>
<dbReference type="SUPFAM" id="SSF57850">
    <property type="entry name" value="RING/U-box"/>
    <property type="match status" value="1"/>
</dbReference>
<keyword evidence="1 3" id="KW-0479">Metal-binding</keyword>
<proteinExistence type="predicted"/>
<evidence type="ECO:0000259" key="4">
    <source>
        <dbReference type="PROSITE" id="PS50089"/>
    </source>
</evidence>
<protein>
    <submittedName>
        <fullName evidence="5">Baculoviral IAP repeat-containing protein 3</fullName>
    </submittedName>
</protein>
<keyword evidence="2" id="KW-0862">Zinc</keyword>
<dbReference type="InterPro" id="IPR001841">
    <property type="entry name" value="Znf_RING"/>
</dbReference>
<sequence>EDIFRVPDDDFSAIISSEDEQIDIPFHPVISTDLVTLYERNPSSCCICLSTDAIYVFVPCGHLCICNDCVGHLEDGKCPLCRETFSTYIRTIST</sequence>
<dbReference type="AlphaFoldDB" id="A0A151K3B8"/>
<dbReference type="EMBL" id="LKEY01045359">
    <property type="protein sequence ID" value="KYN50616.1"/>
    <property type="molecule type" value="Genomic_DNA"/>
</dbReference>
<dbReference type="InterPro" id="IPR013083">
    <property type="entry name" value="Znf_RING/FYVE/PHD"/>
</dbReference>
<feature type="domain" description="RING-type" evidence="4">
    <location>
        <begin position="45"/>
        <end position="82"/>
    </location>
</feature>
<gene>
    <name evidence="5" type="ORF">ALC57_12252</name>
</gene>
<comment type="caution">
    <text evidence="5">The sequence shown here is derived from an EMBL/GenBank/DDBJ whole genome shotgun (WGS) entry which is preliminary data.</text>
</comment>
<keyword evidence="6" id="KW-1185">Reference proteome</keyword>
<evidence type="ECO:0000256" key="2">
    <source>
        <dbReference type="ARBA" id="ARBA00022833"/>
    </source>
</evidence>